<dbReference type="SUPFAM" id="SSF53756">
    <property type="entry name" value="UDP-Glycosyltransferase/glycogen phosphorylase"/>
    <property type="match status" value="1"/>
</dbReference>
<evidence type="ECO:0000313" key="2">
    <source>
        <dbReference type="EMBL" id="SVD91115.1"/>
    </source>
</evidence>
<evidence type="ECO:0000259" key="1">
    <source>
        <dbReference type="Pfam" id="PF13439"/>
    </source>
</evidence>
<dbReference type="Gene3D" id="3.40.50.2000">
    <property type="entry name" value="Glycogen Phosphorylase B"/>
    <property type="match status" value="1"/>
</dbReference>
<name>A0A382Z7M9_9ZZZZ</name>
<protein>
    <recommendedName>
        <fullName evidence="1">Glycosyltransferase subfamily 4-like N-terminal domain-containing protein</fullName>
    </recommendedName>
</protein>
<gene>
    <name evidence="2" type="ORF">METZ01_LOCUS443969</name>
</gene>
<sequence length="183" mass="21441">MHNYYLLQVMQNELDVSLISSKNEENHLSYHQKGISYSGISAHLPEIYWRIAKHGFIKNGLRSLQDWLISLALAKAIESDSPDIIEFMDIHSDGYAYLKRNPKKYRKTKVIIRSHTPWGLLRSYYSNEERQGFDAWWSLQREDYCFQSCDGITTPSQDLKNNLIKLYKLPKEKITVIPNIVDT</sequence>
<accession>A0A382Z7M9</accession>
<organism evidence="2">
    <name type="scientific">marine metagenome</name>
    <dbReference type="NCBI Taxonomy" id="408172"/>
    <lineage>
        <taxon>unclassified sequences</taxon>
        <taxon>metagenomes</taxon>
        <taxon>ecological metagenomes</taxon>
    </lineage>
</organism>
<feature type="domain" description="Glycosyltransferase subfamily 4-like N-terminal" evidence="1">
    <location>
        <begin position="48"/>
        <end position="183"/>
    </location>
</feature>
<dbReference type="EMBL" id="UINC01181424">
    <property type="protein sequence ID" value="SVD91115.1"/>
    <property type="molecule type" value="Genomic_DNA"/>
</dbReference>
<dbReference type="Pfam" id="PF13439">
    <property type="entry name" value="Glyco_transf_4"/>
    <property type="match status" value="1"/>
</dbReference>
<dbReference type="InterPro" id="IPR028098">
    <property type="entry name" value="Glyco_trans_4-like_N"/>
</dbReference>
<dbReference type="AlphaFoldDB" id="A0A382Z7M9"/>
<proteinExistence type="predicted"/>
<reference evidence="2" key="1">
    <citation type="submission" date="2018-05" db="EMBL/GenBank/DDBJ databases">
        <authorList>
            <person name="Lanie J.A."/>
            <person name="Ng W.-L."/>
            <person name="Kazmierczak K.M."/>
            <person name="Andrzejewski T.M."/>
            <person name="Davidsen T.M."/>
            <person name="Wayne K.J."/>
            <person name="Tettelin H."/>
            <person name="Glass J.I."/>
            <person name="Rusch D."/>
            <person name="Podicherti R."/>
            <person name="Tsui H.-C.T."/>
            <person name="Winkler M.E."/>
        </authorList>
    </citation>
    <scope>NUCLEOTIDE SEQUENCE</scope>
</reference>
<feature type="non-terminal residue" evidence="2">
    <location>
        <position position="183"/>
    </location>
</feature>